<dbReference type="Proteomes" id="UP000031443">
    <property type="component" value="Unassembled WGS sequence"/>
</dbReference>
<name>M7AQM9_CHEMY</name>
<gene>
    <name evidence="1" type="ORF">UY3_15299</name>
</gene>
<evidence type="ECO:0000313" key="1">
    <source>
        <dbReference type="EMBL" id="EMP27611.1"/>
    </source>
</evidence>
<organism evidence="1 2">
    <name type="scientific">Chelonia mydas</name>
    <name type="common">Green sea-turtle</name>
    <name type="synonym">Chelonia agassizi</name>
    <dbReference type="NCBI Taxonomy" id="8469"/>
    <lineage>
        <taxon>Eukaryota</taxon>
        <taxon>Metazoa</taxon>
        <taxon>Chordata</taxon>
        <taxon>Craniata</taxon>
        <taxon>Vertebrata</taxon>
        <taxon>Euteleostomi</taxon>
        <taxon>Archelosauria</taxon>
        <taxon>Testudinata</taxon>
        <taxon>Testudines</taxon>
        <taxon>Cryptodira</taxon>
        <taxon>Durocryptodira</taxon>
        <taxon>Americhelydia</taxon>
        <taxon>Chelonioidea</taxon>
        <taxon>Cheloniidae</taxon>
        <taxon>Chelonia</taxon>
    </lineage>
</organism>
<accession>M7AQM9</accession>
<proteinExistence type="predicted"/>
<sequence length="134" mass="14618">MNFPPLDFVTCNHQSQRGELTCTGHHAELIITGDHTVPELLKSSSMDRTGGSITLDLDPVPPNPPKMVFRTLKAEKEPLVMVLHILLDNARSVYSAHNCRHDLSGLHVPSAMASALKKGMKRLSAIALTEGGRE</sequence>
<keyword evidence="2" id="KW-1185">Reference proteome</keyword>
<dbReference type="EMBL" id="KB568670">
    <property type="protein sequence ID" value="EMP27611.1"/>
    <property type="molecule type" value="Genomic_DNA"/>
</dbReference>
<dbReference type="AlphaFoldDB" id="M7AQM9"/>
<reference evidence="2" key="1">
    <citation type="journal article" date="2013" name="Nat. Genet.">
        <title>The draft genomes of soft-shell turtle and green sea turtle yield insights into the development and evolution of the turtle-specific body plan.</title>
        <authorList>
            <person name="Wang Z."/>
            <person name="Pascual-Anaya J."/>
            <person name="Zadissa A."/>
            <person name="Li W."/>
            <person name="Niimura Y."/>
            <person name="Huang Z."/>
            <person name="Li C."/>
            <person name="White S."/>
            <person name="Xiong Z."/>
            <person name="Fang D."/>
            <person name="Wang B."/>
            <person name="Ming Y."/>
            <person name="Chen Y."/>
            <person name="Zheng Y."/>
            <person name="Kuraku S."/>
            <person name="Pignatelli M."/>
            <person name="Herrero J."/>
            <person name="Beal K."/>
            <person name="Nozawa M."/>
            <person name="Li Q."/>
            <person name="Wang J."/>
            <person name="Zhang H."/>
            <person name="Yu L."/>
            <person name="Shigenobu S."/>
            <person name="Wang J."/>
            <person name="Liu J."/>
            <person name="Flicek P."/>
            <person name="Searle S."/>
            <person name="Wang J."/>
            <person name="Kuratani S."/>
            <person name="Yin Y."/>
            <person name="Aken B."/>
            <person name="Zhang G."/>
            <person name="Irie N."/>
        </authorList>
    </citation>
    <scope>NUCLEOTIDE SEQUENCE [LARGE SCALE GENOMIC DNA]</scope>
</reference>
<protein>
    <submittedName>
        <fullName evidence="1">Uncharacterized protein</fullName>
    </submittedName>
</protein>
<evidence type="ECO:0000313" key="2">
    <source>
        <dbReference type="Proteomes" id="UP000031443"/>
    </source>
</evidence>